<organism evidence="2 3">
    <name type="scientific">Cryptosporangium minutisporangium</name>
    <dbReference type="NCBI Taxonomy" id="113569"/>
    <lineage>
        <taxon>Bacteria</taxon>
        <taxon>Bacillati</taxon>
        <taxon>Actinomycetota</taxon>
        <taxon>Actinomycetes</taxon>
        <taxon>Cryptosporangiales</taxon>
        <taxon>Cryptosporangiaceae</taxon>
        <taxon>Cryptosporangium</taxon>
    </lineage>
</organism>
<comment type="caution">
    <text evidence="2">The sequence shown here is derived from an EMBL/GenBank/DDBJ whole genome shotgun (WGS) entry which is preliminary data.</text>
</comment>
<feature type="transmembrane region" description="Helical" evidence="1">
    <location>
        <begin position="111"/>
        <end position="129"/>
    </location>
</feature>
<protein>
    <recommendedName>
        <fullName evidence="4">Integral membrane protein</fullName>
    </recommendedName>
</protein>
<keyword evidence="1" id="KW-0472">Membrane</keyword>
<proteinExistence type="predicted"/>
<sequence length="165" mass="16786">MVATLLVGRLELVTDRPDPAVEAAEVDASGPGGAGATPDDGPLTLRVGVLVLWIQAVLVALLAVAEIVGLIRDGTDQLEWAAWIIAGPLVAAGALFVAGRLLVHRRLAGRGLAVALQLCAIPVVFFMVTGDSDTWVKVLGGLIGASVVACVALIVAPASRQALNA</sequence>
<feature type="transmembrane region" description="Helical" evidence="1">
    <location>
        <begin position="135"/>
        <end position="156"/>
    </location>
</feature>
<evidence type="ECO:0000313" key="2">
    <source>
        <dbReference type="EMBL" id="GAA3396225.1"/>
    </source>
</evidence>
<accession>A0ABP6TA55</accession>
<evidence type="ECO:0000256" key="1">
    <source>
        <dbReference type="SAM" id="Phobius"/>
    </source>
</evidence>
<feature type="transmembrane region" description="Helical" evidence="1">
    <location>
        <begin position="80"/>
        <end position="99"/>
    </location>
</feature>
<dbReference type="Proteomes" id="UP001501676">
    <property type="component" value="Unassembled WGS sequence"/>
</dbReference>
<dbReference type="EMBL" id="BAAAYN010000054">
    <property type="protein sequence ID" value="GAA3396225.1"/>
    <property type="molecule type" value="Genomic_DNA"/>
</dbReference>
<keyword evidence="3" id="KW-1185">Reference proteome</keyword>
<keyword evidence="1" id="KW-0812">Transmembrane</keyword>
<name>A0ABP6TA55_9ACTN</name>
<reference evidence="3" key="1">
    <citation type="journal article" date="2019" name="Int. J. Syst. Evol. Microbiol.">
        <title>The Global Catalogue of Microorganisms (GCM) 10K type strain sequencing project: providing services to taxonomists for standard genome sequencing and annotation.</title>
        <authorList>
            <consortium name="The Broad Institute Genomics Platform"/>
            <consortium name="The Broad Institute Genome Sequencing Center for Infectious Disease"/>
            <person name="Wu L."/>
            <person name="Ma J."/>
        </authorList>
    </citation>
    <scope>NUCLEOTIDE SEQUENCE [LARGE SCALE GENOMIC DNA]</scope>
    <source>
        <strain evidence="3">JCM 9458</strain>
    </source>
</reference>
<keyword evidence="1" id="KW-1133">Transmembrane helix</keyword>
<evidence type="ECO:0000313" key="3">
    <source>
        <dbReference type="Proteomes" id="UP001501676"/>
    </source>
</evidence>
<evidence type="ECO:0008006" key="4">
    <source>
        <dbReference type="Google" id="ProtNLM"/>
    </source>
</evidence>
<feature type="transmembrane region" description="Helical" evidence="1">
    <location>
        <begin position="47"/>
        <end position="68"/>
    </location>
</feature>
<gene>
    <name evidence="2" type="ORF">GCM10020369_72140</name>
</gene>